<dbReference type="EMBL" id="NJHN03000031">
    <property type="protein sequence ID" value="KAH9423693.1"/>
    <property type="molecule type" value="Genomic_DNA"/>
</dbReference>
<sequence>MSKVRKKCSSNDNIISKFDKTGLYDDDDDDDDDKKEMKEKISKRKGAPIVNQLSFNLIFEGFDIGLVVGDNLT</sequence>
<evidence type="ECO:0000313" key="1">
    <source>
        <dbReference type="EMBL" id="KAH9423693.1"/>
    </source>
</evidence>
<dbReference type="Proteomes" id="UP000887458">
    <property type="component" value="Unassembled WGS sequence"/>
</dbReference>
<gene>
    <name evidence="1" type="ORF">DERP_005274</name>
</gene>
<comment type="caution">
    <text evidence="1">The sequence shown here is derived from an EMBL/GenBank/DDBJ whole genome shotgun (WGS) entry which is preliminary data.</text>
</comment>
<organism evidence="1 2">
    <name type="scientific">Dermatophagoides pteronyssinus</name>
    <name type="common">European house dust mite</name>
    <dbReference type="NCBI Taxonomy" id="6956"/>
    <lineage>
        <taxon>Eukaryota</taxon>
        <taxon>Metazoa</taxon>
        <taxon>Ecdysozoa</taxon>
        <taxon>Arthropoda</taxon>
        <taxon>Chelicerata</taxon>
        <taxon>Arachnida</taxon>
        <taxon>Acari</taxon>
        <taxon>Acariformes</taxon>
        <taxon>Sarcoptiformes</taxon>
        <taxon>Astigmata</taxon>
        <taxon>Psoroptidia</taxon>
        <taxon>Analgoidea</taxon>
        <taxon>Pyroglyphidae</taxon>
        <taxon>Dermatophagoidinae</taxon>
        <taxon>Dermatophagoides</taxon>
    </lineage>
</organism>
<proteinExistence type="predicted"/>
<protein>
    <submittedName>
        <fullName evidence="1">Uncharacterized protein</fullName>
    </submittedName>
</protein>
<keyword evidence="2" id="KW-1185">Reference proteome</keyword>
<reference evidence="1 2" key="2">
    <citation type="journal article" date="2022" name="Mol. Biol. Evol.">
        <title>Comparative Genomics Reveals Insights into the Divergent Evolution of Astigmatic Mites and Household Pest Adaptations.</title>
        <authorList>
            <person name="Xiong Q."/>
            <person name="Wan A.T."/>
            <person name="Liu X."/>
            <person name="Fung C.S."/>
            <person name="Xiao X."/>
            <person name="Malainual N."/>
            <person name="Hou J."/>
            <person name="Wang L."/>
            <person name="Wang M."/>
            <person name="Yang K.Y."/>
            <person name="Cui Y."/>
            <person name="Leung E.L."/>
            <person name="Nong W."/>
            <person name="Shin S.K."/>
            <person name="Au S.W."/>
            <person name="Jeong K.Y."/>
            <person name="Chew F.T."/>
            <person name="Hui J.H."/>
            <person name="Leung T.F."/>
            <person name="Tungtrongchitr A."/>
            <person name="Zhong N."/>
            <person name="Liu Z."/>
            <person name="Tsui S.K."/>
        </authorList>
    </citation>
    <scope>NUCLEOTIDE SEQUENCE [LARGE SCALE GENOMIC DNA]</scope>
    <source>
        <strain evidence="1">Derp</strain>
    </source>
</reference>
<reference evidence="1 2" key="1">
    <citation type="journal article" date="2018" name="J. Allergy Clin. Immunol.">
        <title>High-quality assembly of Dermatophagoides pteronyssinus genome and transcriptome reveals a wide range of novel allergens.</title>
        <authorList>
            <person name="Liu X.Y."/>
            <person name="Yang K.Y."/>
            <person name="Wang M.Q."/>
            <person name="Kwok J.S."/>
            <person name="Zeng X."/>
            <person name="Yang Z."/>
            <person name="Xiao X.J."/>
            <person name="Lau C.P."/>
            <person name="Li Y."/>
            <person name="Huang Z.M."/>
            <person name="Ba J.G."/>
            <person name="Yim A.K."/>
            <person name="Ouyang C.Y."/>
            <person name="Ngai S.M."/>
            <person name="Chan T.F."/>
            <person name="Leung E.L."/>
            <person name="Liu L."/>
            <person name="Liu Z.G."/>
            <person name="Tsui S.K."/>
        </authorList>
    </citation>
    <scope>NUCLEOTIDE SEQUENCE [LARGE SCALE GENOMIC DNA]</scope>
    <source>
        <strain evidence="1">Derp</strain>
    </source>
</reference>
<evidence type="ECO:0000313" key="2">
    <source>
        <dbReference type="Proteomes" id="UP000887458"/>
    </source>
</evidence>
<name>A0ABQ8JMQ6_DERPT</name>
<accession>A0ABQ8JMQ6</accession>